<name>A0A4Q9KIK5_PROTD</name>
<evidence type="ECO:0000313" key="2">
    <source>
        <dbReference type="Proteomes" id="UP000291933"/>
    </source>
</evidence>
<dbReference type="RefSeq" id="WP_131172749.1">
    <property type="nucleotide sequence ID" value="NZ_FXTL01000016.1"/>
</dbReference>
<evidence type="ECO:0000313" key="1">
    <source>
        <dbReference type="EMBL" id="TBT94223.1"/>
    </source>
</evidence>
<protein>
    <submittedName>
        <fullName evidence="1">Uncharacterized protein</fullName>
    </submittedName>
</protein>
<dbReference type="Gene3D" id="2.40.50.140">
    <property type="entry name" value="Nucleic acid-binding proteins"/>
    <property type="match status" value="1"/>
</dbReference>
<accession>A0A4Q9KIK5</accession>
<reference evidence="1 2" key="1">
    <citation type="submission" date="2019-01" db="EMBL/GenBank/DDBJ databases">
        <title>Lactibacter flavus gen. nov., sp. nov., a novel bacterium of the family Propionibacteriaceae isolated from raw milk and dairy products.</title>
        <authorList>
            <person name="Huptas C."/>
            <person name="Wenning M."/>
            <person name="Breitenwieser F."/>
            <person name="Doll E."/>
            <person name="Von Neubeck M."/>
            <person name="Busse H.-J."/>
            <person name="Scherer S."/>
        </authorList>
    </citation>
    <scope>NUCLEOTIDE SEQUENCE [LARGE SCALE GENOMIC DNA]</scope>
    <source>
        <strain evidence="1 2">DSM 22130</strain>
    </source>
</reference>
<dbReference type="OrthoDB" id="4559810at2"/>
<gene>
    <name evidence="1" type="ORF">ET996_11720</name>
</gene>
<sequence>MSRHLVGKVGRVTGTIRPGGVGEVELPFGGGSNTYLAYPYDGETTIGVGKSVEVVAFTPPSSVHVRELNRAPGVRYEGDAAPR</sequence>
<dbReference type="EMBL" id="SDMR01000016">
    <property type="protein sequence ID" value="TBT94223.1"/>
    <property type="molecule type" value="Genomic_DNA"/>
</dbReference>
<dbReference type="Proteomes" id="UP000291933">
    <property type="component" value="Unassembled WGS sequence"/>
</dbReference>
<organism evidence="1 2">
    <name type="scientific">Propioniciclava tarda</name>
    <dbReference type="NCBI Taxonomy" id="433330"/>
    <lineage>
        <taxon>Bacteria</taxon>
        <taxon>Bacillati</taxon>
        <taxon>Actinomycetota</taxon>
        <taxon>Actinomycetes</taxon>
        <taxon>Propionibacteriales</taxon>
        <taxon>Propionibacteriaceae</taxon>
        <taxon>Propioniciclava</taxon>
    </lineage>
</organism>
<keyword evidence="2" id="KW-1185">Reference proteome</keyword>
<dbReference type="AlphaFoldDB" id="A0A4Q9KIK5"/>
<dbReference type="InterPro" id="IPR012340">
    <property type="entry name" value="NA-bd_OB-fold"/>
</dbReference>
<proteinExistence type="predicted"/>
<comment type="caution">
    <text evidence="1">The sequence shown here is derived from an EMBL/GenBank/DDBJ whole genome shotgun (WGS) entry which is preliminary data.</text>
</comment>